<evidence type="ECO:0000256" key="3">
    <source>
        <dbReference type="ARBA" id="ARBA00022722"/>
    </source>
</evidence>
<comment type="caution">
    <text evidence="11">The sequence shown here is derived from an EMBL/GenBank/DDBJ whole genome shotgun (WGS) entry which is preliminary data.</text>
</comment>
<dbReference type="EC" id="3.1.-.-" evidence="8"/>
<dbReference type="RefSeq" id="WP_066889642.1">
    <property type="nucleotide sequence ID" value="NZ_JYIJ01000017.1"/>
</dbReference>
<organism evidence="11 15">
    <name type="scientific">Carbonactinospora thermoautotrophica</name>
    <dbReference type="NCBI Taxonomy" id="1469144"/>
    <lineage>
        <taxon>Bacteria</taxon>
        <taxon>Bacillati</taxon>
        <taxon>Actinomycetota</taxon>
        <taxon>Actinomycetes</taxon>
        <taxon>Kitasatosporales</taxon>
        <taxon>Carbonactinosporaceae</taxon>
        <taxon>Carbonactinospora</taxon>
    </lineage>
</organism>
<evidence type="ECO:0000256" key="5">
    <source>
        <dbReference type="ARBA" id="ARBA00022801"/>
    </source>
</evidence>
<feature type="domain" description="PIN" evidence="9">
    <location>
        <begin position="6"/>
        <end position="119"/>
    </location>
</feature>
<evidence type="ECO:0000313" key="15">
    <source>
        <dbReference type="Proteomes" id="UP000070659"/>
    </source>
</evidence>
<reference evidence="13" key="3">
    <citation type="submission" date="2015-04" db="EMBL/GenBank/DDBJ databases">
        <title>Physiological reanalysis, assessment of diazotrophy, and genome sequences of multiple isolates of Streptomyces thermoautotrophicus.</title>
        <authorList>
            <person name="MacKellar D.C."/>
            <person name="Lieber L."/>
            <person name="Norman J."/>
            <person name="Bolger A."/>
            <person name="Tobin C."/>
            <person name="Murray J.W."/>
            <person name="Chang R."/>
            <person name="Ford T."/>
            <person name="Nguyen P.Q."/>
            <person name="Woodward J."/>
            <person name="Permingeat H."/>
            <person name="Joshi N.S."/>
            <person name="Silver P.A."/>
            <person name="Usadel B."/>
            <person name="Rutherford A.W."/>
            <person name="Friesen M."/>
            <person name="Prell J."/>
        </authorList>
    </citation>
    <scope>NUCLEOTIDE SEQUENCE [LARGE SCALE GENOMIC DNA]</scope>
    <source>
        <strain evidence="13">H1</strain>
    </source>
</reference>
<dbReference type="EMBL" id="LAXD01000001">
    <property type="protein sequence ID" value="KWX02557.1"/>
    <property type="molecule type" value="Genomic_DNA"/>
</dbReference>
<name>A0A132N136_9ACTN</name>
<evidence type="ECO:0000256" key="1">
    <source>
        <dbReference type="ARBA" id="ARBA00001946"/>
    </source>
</evidence>
<dbReference type="InterPro" id="IPR022907">
    <property type="entry name" value="VapC_family"/>
</dbReference>
<feature type="binding site" evidence="8">
    <location>
        <position position="6"/>
    </location>
    <ligand>
        <name>Mg(2+)</name>
        <dbReference type="ChEBI" id="CHEBI:18420"/>
    </ligand>
</feature>
<dbReference type="STRING" id="1469144.LI90_3600"/>
<proteinExistence type="inferred from homology"/>
<dbReference type="PATRIC" id="fig|1469144.10.peg.3862"/>
<evidence type="ECO:0000256" key="2">
    <source>
        <dbReference type="ARBA" id="ARBA00022649"/>
    </source>
</evidence>
<dbReference type="InterPro" id="IPR029060">
    <property type="entry name" value="PIN-like_dom_sf"/>
</dbReference>
<evidence type="ECO:0000313" key="10">
    <source>
        <dbReference type="EMBL" id="KWX02557.1"/>
    </source>
</evidence>
<keyword evidence="5 8" id="KW-0378">Hydrolase</keyword>
<evidence type="ECO:0000313" key="14">
    <source>
        <dbReference type="Proteomes" id="UP000070598"/>
    </source>
</evidence>
<keyword evidence="3 8" id="KW-0540">Nuclease</keyword>
<gene>
    <name evidence="8" type="primary">vapC</name>
    <name evidence="10" type="ORF">LI90_3600</name>
    <name evidence="11" type="ORF">TH66_12515</name>
    <name evidence="12" type="ORF">TR74_17220</name>
</gene>
<dbReference type="CDD" id="cd18768">
    <property type="entry name" value="PIN_MtVapC4-C5-like"/>
    <property type="match status" value="1"/>
</dbReference>
<keyword evidence="2 8" id="KW-1277">Toxin-antitoxin system</keyword>
<dbReference type="Proteomes" id="UP000070659">
    <property type="component" value="Unassembled WGS sequence"/>
</dbReference>
<protein>
    <recommendedName>
        <fullName evidence="8">Ribonuclease VapC</fullName>
        <shortName evidence="8">RNase VapC</shortName>
        <ecNumber evidence="8">3.1.-.-</ecNumber>
    </recommendedName>
    <alternativeName>
        <fullName evidence="8">Toxin VapC</fullName>
    </alternativeName>
</protein>
<dbReference type="InterPro" id="IPR050556">
    <property type="entry name" value="Type_II_TA_system_RNase"/>
</dbReference>
<sequence>MRALADTSLFIGREQDRPLNGDLPEELVVSVVTVGELRLGVLMAATLEARSRRLETLRLVESLEPLPIDDQVAAAWSRLVAELRAAGRKAPINDTWIAATALAHDLPVATQDADYDHMPGLKVIRL</sequence>
<evidence type="ECO:0000256" key="4">
    <source>
        <dbReference type="ARBA" id="ARBA00022723"/>
    </source>
</evidence>
<dbReference type="Proteomes" id="UP000070188">
    <property type="component" value="Unassembled WGS sequence"/>
</dbReference>
<dbReference type="Pfam" id="PF01850">
    <property type="entry name" value="PIN"/>
    <property type="match status" value="1"/>
</dbReference>
<evidence type="ECO:0000256" key="6">
    <source>
        <dbReference type="ARBA" id="ARBA00022842"/>
    </source>
</evidence>
<dbReference type="AlphaFoldDB" id="A0A132N136"/>
<keyword evidence="6 8" id="KW-0460">Magnesium</keyword>
<reference evidence="14" key="1">
    <citation type="submission" date="2015-02" db="EMBL/GenBank/DDBJ databases">
        <title>Physiological reanalysis, assessment of diazotrophy, and genome sequences of multiple isolates of Streptomyces thermoautotrophicus.</title>
        <authorList>
            <person name="MacKellar D.C."/>
            <person name="Lieber L."/>
            <person name="Norman J."/>
            <person name="Bolger A."/>
            <person name="Tobin C."/>
            <person name="Murray J.W."/>
            <person name="Friesen M."/>
            <person name="Prell J."/>
        </authorList>
    </citation>
    <scope>NUCLEOTIDE SEQUENCE [LARGE SCALE GENOMIC DNA]</scope>
    <source>
        <strain evidence="14">UBT1</strain>
    </source>
</reference>
<keyword evidence="4 8" id="KW-0479">Metal-binding</keyword>
<comment type="cofactor">
    <cofactor evidence="1 8">
        <name>Mg(2+)</name>
        <dbReference type="ChEBI" id="CHEBI:18420"/>
    </cofactor>
</comment>
<dbReference type="OrthoDB" id="9799448at2"/>
<dbReference type="Gene3D" id="3.40.50.1010">
    <property type="entry name" value="5'-nuclease"/>
    <property type="match status" value="1"/>
</dbReference>
<dbReference type="PANTHER" id="PTHR33653:SF1">
    <property type="entry name" value="RIBONUCLEASE VAPC2"/>
    <property type="match status" value="1"/>
</dbReference>
<dbReference type="Proteomes" id="UP000070598">
    <property type="component" value="Unassembled WGS sequence"/>
</dbReference>
<comment type="similarity">
    <text evidence="7 8">Belongs to the PINc/VapC protein family.</text>
</comment>
<dbReference type="EMBL" id="JYIJ01000017">
    <property type="protein sequence ID" value="KWX03650.1"/>
    <property type="molecule type" value="Genomic_DNA"/>
</dbReference>
<evidence type="ECO:0000259" key="9">
    <source>
        <dbReference type="Pfam" id="PF01850"/>
    </source>
</evidence>
<comment type="function">
    <text evidence="8">Toxic component of a toxin-antitoxin (TA) system. An RNase.</text>
</comment>
<dbReference type="GO" id="GO:0090729">
    <property type="term" value="F:toxin activity"/>
    <property type="evidence" value="ECO:0007669"/>
    <property type="project" value="UniProtKB-KW"/>
</dbReference>
<evidence type="ECO:0000256" key="7">
    <source>
        <dbReference type="ARBA" id="ARBA00038093"/>
    </source>
</evidence>
<dbReference type="EMBL" id="JYIK01001027">
    <property type="protein sequence ID" value="KWX07894.1"/>
    <property type="molecule type" value="Genomic_DNA"/>
</dbReference>
<dbReference type="InterPro" id="IPR002716">
    <property type="entry name" value="PIN_dom"/>
</dbReference>
<evidence type="ECO:0000313" key="11">
    <source>
        <dbReference type="EMBL" id="KWX03650.1"/>
    </source>
</evidence>
<evidence type="ECO:0000256" key="8">
    <source>
        <dbReference type="HAMAP-Rule" id="MF_00265"/>
    </source>
</evidence>
<reference evidence="11 15" key="2">
    <citation type="submission" date="2015-02" db="EMBL/GenBank/DDBJ databases">
        <title>Physiological reanalysis, assessment of diazotrophy, and genome sequences of multiple isolates of Streptomyces thermoautotrophicus.</title>
        <authorList>
            <person name="MacKellar D.C."/>
            <person name="Lieber L."/>
            <person name="Norman J."/>
            <person name="Bolger A."/>
            <person name="Tobin C."/>
            <person name="Murray J.W."/>
            <person name="Prell J."/>
        </authorList>
    </citation>
    <scope>NUCLEOTIDE SEQUENCE [LARGE SCALE GENOMIC DNA]</scope>
    <source>
        <strain evidence="11 15">UBT1</strain>
    </source>
</reference>
<feature type="binding site" evidence="8">
    <location>
        <position position="94"/>
    </location>
    <ligand>
        <name>Mg(2+)</name>
        <dbReference type="ChEBI" id="CHEBI:18420"/>
    </ligand>
</feature>
<accession>A0A132N136</accession>
<dbReference type="HAMAP" id="MF_00265">
    <property type="entry name" value="VapC_Nob1"/>
    <property type="match status" value="1"/>
</dbReference>
<evidence type="ECO:0000313" key="12">
    <source>
        <dbReference type="EMBL" id="KWX07894.1"/>
    </source>
</evidence>
<dbReference type="PANTHER" id="PTHR33653">
    <property type="entry name" value="RIBONUCLEASE VAPC2"/>
    <property type="match status" value="1"/>
</dbReference>
<reference evidence="10" key="4">
    <citation type="submission" date="2015-04" db="EMBL/GenBank/DDBJ databases">
        <title>Physiological reanalysis, assessment of diazotrophy, and genome sequences of multiple isolates of Streptomyces thermoautotrophicus.</title>
        <authorList>
            <person name="MacKellar D.C."/>
            <person name="Lieber L."/>
            <person name="Norman J."/>
            <person name="Bolger A."/>
            <person name="Tobin C."/>
            <person name="Murray J.W."/>
            <person name="Woodward J."/>
            <person name="Friesen M."/>
            <person name="Prell J."/>
        </authorList>
    </citation>
    <scope>NUCLEOTIDE SEQUENCE [LARGE SCALE GENOMIC DNA]</scope>
    <source>
        <strain evidence="10">H1</strain>
    </source>
</reference>
<keyword evidence="13" id="KW-1185">Reference proteome</keyword>
<evidence type="ECO:0000313" key="13">
    <source>
        <dbReference type="Proteomes" id="UP000070188"/>
    </source>
</evidence>
<keyword evidence="8" id="KW-0800">Toxin</keyword>
<dbReference type="GO" id="GO:0016787">
    <property type="term" value="F:hydrolase activity"/>
    <property type="evidence" value="ECO:0007669"/>
    <property type="project" value="UniProtKB-KW"/>
</dbReference>
<dbReference type="GO" id="GO:0000287">
    <property type="term" value="F:magnesium ion binding"/>
    <property type="evidence" value="ECO:0007669"/>
    <property type="project" value="UniProtKB-UniRule"/>
</dbReference>
<dbReference type="GO" id="GO:0004540">
    <property type="term" value="F:RNA nuclease activity"/>
    <property type="evidence" value="ECO:0007669"/>
    <property type="project" value="InterPro"/>
</dbReference>
<dbReference type="SUPFAM" id="SSF88723">
    <property type="entry name" value="PIN domain-like"/>
    <property type="match status" value="1"/>
</dbReference>